<dbReference type="RefSeq" id="WP_209896827.1">
    <property type="nucleotide sequence ID" value="NZ_JAGGMR010000001.1"/>
</dbReference>
<organism evidence="1 2">
    <name type="scientific">Nocardia goodfellowii</name>
    <dbReference type="NCBI Taxonomy" id="882446"/>
    <lineage>
        <taxon>Bacteria</taxon>
        <taxon>Bacillati</taxon>
        <taxon>Actinomycetota</taxon>
        <taxon>Actinomycetes</taxon>
        <taxon>Mycobacteriales</taxon>
        <taxon>Nocardiaceae</taxon>
        <taxon>Nocardia</taxon>
    </lineage>
</organism>
<keyword evidence="2" id="KW-1185">Reference proteome</keyword>
<proteinExistence type="predicted"/>
<protein>
    <recommendedName>
        <fullName evidence="3">MarR family transcriptional regulator</fullName>
    </recommendedName>
</protein>
<sequence>MMPPVDLLKFAREQLEEAVRELSGTIPSADIRIQLGLLAAHIAVAEGPTSEGQQESSAARTDDVVIVPPAAGRRGGPPPVRVNVGRHGQPEWAEWDVDLAVRILRGAKPSSVELVRALVAAGGSASVDQLRSATGEQKLHPMTQSLNMAGQRLTRLPAERLIQPSHFPRKTSPVAAYSLPPGTVELFSDALERYDRWVADLPG</sequence>
<accession>A0ABS4QRC0</accession>
<gene>
    <name evidence="1" type="ORF">BJ987_006500</name>
</gene>
<dbReference type="EMBL" id="JAGGMR010000001">
    <property type="protein sequence ID" value="MBP2193599.1"/>
    <property type="molecule type" value="Genomic_DNA"/>
</dbReference>
<comment type="caution">
    <text evidence="1">The sequence shown here is derived from an EMBL/GenBank/DDBJ whole genome shotgun (WGS) entry which is preliminary data.</text>
</comment>
<evidence type="ECO:0008006" key="3">
    <source>
        <dbReference type="Google" id="ProtNLM"/>
    </source>
</evidence>
<dbReference type="Proteomes" id="UP001519325">
    <property type="component" value="Unassembled WGS sequence"/>
</dbReference>
<name>A0ABS4QRC0_9NOCA</name>
<evidence type="ECO:0000313" key="1">
    <source>
        <dbReference type="EMBL" id="MBP2193599.1"/>
    </source>
</evidence>
<reference evidence="1 2" key="1">
    <citation type="submission" date="2021-03" db="EMBL/GenBank/DDBJ databases">
        <title>Sequencing the genomes of 1000 actinobacteria strains.</title>
        <authorList>
            <person name="Klenk H.-P."/>
        </authorList>
    </citation>
    <scope>NUCLEOTIDE SEQUENCE [LARGE SCALE GENOMIC DNA]</scope>
    <source>
        <strain evidence="1 2">DSM 45516</strain>
    </source>
</reference>
<evidence type="ECO:0000313" key="2">
    <source>
        <dbReference type="Proteomes" id="UP001519325"/>
    </source>
</evidence>